<name>A0ABY7D2Y5_9BASI</name>
<dbReference type="Proteomes" id="UP001164743">
    <property type="component" value="Chromosome 15A"/>
</dbReference>
<keyword evidence="3" id="KW-1185">Reference proteome</keyword>
<proteinExistence type="predicted"/>
<gene>
    <name evidence="2" type="ORF">PtA15_15A349</name>
</gene>
<protein>
    <submittedName>
        <fullName evidence="2">Uncharacterized protein</fullName>
    </submittedName>
</protein>
<dbReference type="RefSeq" id="XP_053027511.1">
    <property type="nucleotide sequence ID" value="XM_053163546.1"/>
</dbReference>
<feature type="region of interest" description="Disordered" evidence="1">
    <location>
        <begin position="113"/>
        <end position="167"/>
    </location>
</feature>
<evidence type="ECO:0000313" key="2">
    <source>
        <dbReference type="EMBL" id="WAQ91956.1"/>
    </source>
</evidence>
<reference evidence="2" key="1">
    <citation type="submission" date="2022-10" db="EMBL/GenBank/DDBJ databases">
        <title>Puccinia triticina Genome sequencing and assembly.</title>
        <authorList>
            <person name="Li C."/>
        </authorList>
    </citation>
    <scope>NUCLEOTIDE SEQUENCE</scope>
    <source>
        <strain evidence="2">Pt15</strain>
    </source>
</reference>
<evidence type="ECO:0000313" key="3">
    <source>
        <dbReference type="Proteomes" id="UP001164743"/>
    </source>
</evidence>
<evidence type="ECO:0000256" key="1">
    <source>
        <dbReference type="SAM" id="MobiDB-lite"/>
    </source>
</evidence>
<feature type="compositionally biased region" description="Polar residues" evidence="1">
    <location>
        <begin position="113"/>
        <end position="127"/>
    </location>
</feature>
<sequence length="260" mass="28075">MTKGRGMAIQRIFAAVAPLEDFDGGMWENARSGVPVLAGHRGETGPAWSKKSVLSHQRCSETKRGPTKPIFCFEPRQRDRQDLVGHQRQVLGRGPVALRELGHQSRWARLVQPAQSGQHADQYSHHTPATHHGIPSGGENQGDLIVGQADDGLGGSEGPEETNNTTTRLFDLDSSILLSHLESTLIRKAFHLAPSTSSAAPPSGTGSGAEPDWGWDMHAHLDQDLGLSWAARDANNLHENADVDAVTRDGGHLSTHALLR</sequence>
<feature type="region of interest" description="Disordered" evidence="1">
    <location>
        <begin position="194"/>
        <end position="213"/>
    </location>
</feature>
<accession>A0ABY7D2Y5</accession>
<dbReference type="GeneID" id="77804441"/>
<feature type="compositionally biased region" description="Low complexity" evidence="1">
    <location>
        <begin position="194"/>
        <end position="204"/>
    </location>
</feature>
<dbReference type="EMBL" id="CP110435">
    <property type="protein sequence ID" value="WAQ91956.1"/>
    <property type="molecule type" value="Genomic_DNA"/>
</dbReference>
<organism evidence="2 3">
    <name type="scientific">Puccinia triticina</name>
    <dbReference type="NCBI Taxonomy" id="208348"/>
    <lineage>
        <taxon>Eukaryota</taxon>
        <taxon>Fungi</taxon>
        <taxon>Dikarya</taxon>
        <taxon>Basidiomycota</taxon>
        <taxon>Pucciniomycotina</taxon>
        <taxon>Pucciniomycetes</taxon>
        <taxon>Pucciniales</taxon>
        <taxon>Pucciniaceae</taxon>
        <taxon>Puccinia</taxon>
    </lineage>
</organism>